<dbReference type="RefSeq" id="WP_145066644.1">
    <property type="nucleotide sequence ID" value="NZ_CP036287.1"/>
</dbReference>
<feature type="signal peptide" evidence="1">
    <location>
        <begin position="1"/>
        <end position="28"/>
    </location>
</feature>
<dbReference type="AlphaFoldDB" id="A0A518BM02"/>
<accession>A0A518BM02</accession>
<name>A0A518BM02_9BACT</name>
<dbReference type="KEGG" id="pbap:Pla133_30930"/>
<dbReference type="EMBL" id="CP036287">
    <property type="protein sequence ID" value="QDU68002.1"/>
    <property type="molecule type" value="Genomic_DNA"/>
</dbReference>
<keyword evidence="1" id="KW-0732">Signal</keyword>
<protein>
    <recommendedName>
        <fullName evidence="4">Erythromycin esterase</fullName>
    </recommendedName>
</protein>
<reference evidence="2 3" key="1">
    <citation type="submission" date="2019-02" db="EMBL/GenBank/DDBJ databases">
        <title>Deep-cultivation of Planctomycetes and their phenomic and genomic characterization uncovers novel biology.</title>
        <authorList>
            <person name="Wiegand S."/>
            <person name="Jogler M."/>
            <person name="Boedeker C."/>
            <person name="Pinto D."/>
            <person name="Vollmers J."/>
            <person name="Rivas-Marin E."/>
            <person name="Kohn T."/>
            <person name="Peeters S.H."/>
            <person name="Heuer A."/>
            <person name="Rast P."/>
            <person name="Oberbeckmann S."/>
            <person name="Bunk B."/>
            <person name="Jeske O."/>
            <person name="Meyerdierks A."/>
            <person name="Storesund J.E."/>
            <person name="Kallscheuer N."/>
            <person name="Luecker S."/>
            <person name="Lage O.M."/>
            <person name="Pohl T."/>
            <person name="Merkel B.J."/>
            <person name="Hornburger P."/>
            <person name="Mueller R.-W."/>
            <person name="Bruemmer F."/>
            <person name="Labrenz M."/>
            <person name="Spormann A.M."/>
            <person name="Op den Camp H."/>
            <person name="Overmann J."/>
            <person name="Amann R."/>
            <person name="Jetten M.S.M."/>
            <person name="Mascher T."/>
            <person name="Medema M.H."/>
            <person name="Devos D.P."/>
            <person name="Kaster A.-K."/>
            <person name="Ovreas L."/>
            <person name="Rohde M."/>
            <person name="Galperin M.Y."/>
            <person name="Jogler C."/>
        </authorList>
    </citation>
    <scope>NUCLEOTIDE SEQUENCE [LARGE SCALE GENOMIC DNA]</scope>
    <source>
        <strain evidence="2 3">Pla133</strain>
    </source>
</reference>
<gene>
    <name evidence="2" type="ORF">Pla133_30930</name>
</gene>
<sequence length="451" mass="48708" precursor="true">MQARTWLARACAVALSALALLPAPPSSAQESPPPGLPRPYAVRQANAERGHLATVAALEALEPELDDGERDMWRDVLATELTFVHDWRTALHLDCTAYAANRPSGASDPGTDGFEPTGAVTAILEAARGRRVVMLNEEHRRSQQRAFAHQLLGALAAEGFTHLALETLTRDGDAVSELNRRGYPLESDGFYTKDPVLGDLVRRALELGLEVTGYEAELSRRPPEVAADPLAATNWREERQAANLAAILEAAPEARLIVWCGRHHLLESEPSEGGGDWTPMGGIFKRTTGVDPLTVDLMVLTEADLPEREGPAYRALVDAHAPDRPSVFRDAEGARYSTIDELDLMVLLQRTTLVDGRPAWMSMGGLRQPHAMDLDGIGQRPSPGAPLALEARVAGEADGAVPVDRVLWRDGEAPSLMLRPGLDYVLRLLAPGDEVLASERVDLTTPSAAGD</sequence>
<evidence type="ECO:0000313" key="3">
    <source>
        <dbReference type="Proteomes" id="UP000316921"/>
    </source>
</evidence>
<evidence type="ECO:0008006" key="4">
    <source>
        <dbReference type="Google" id="ProtNLM"/>
    </source>
</evidence>
<evidence type="ECO:0000313" key="2">
    <source>
        <dbReference type="EMBL" id="QDU68002.1"/>
    </source>
</evidence>
<dbReference type="Proteomes" id="UP000316921">
    <property type="component" value="Chromosome"/>
</dbReference>
<keyword evidence="3" id="KW-1185">Reference proteome</keyword>
<feature type="chain" id="PRO_5022231976" description="Erythromycin esterase" evidence="1">
    <location>
        <begin position="29"/>
        <end position="451"/>
    </location>
</feature>
<organism evidence="2 3">
    <name type="scientific">Engelhardtia mirabilis</name>
    <dbReference type="NCBI Taxonomy" id="2528011"/>
    <lineage>
        <taxon>Bacteria</taxon>
        <taxon>Pseudomonadati</taxon>
        <taxon>Planctomycetota</taxon>
        <taxon>Planctomycetia</taxon>
        <taxon>Planctomycetia incertae sedis</taxon>
        <taxon>Engelhardtia</taxon>
    </lineage>
</organism>
<proteinExistence type="predicted"/>
<evidence type="ECO:0000256" key="1">
    <source>
        <dbReference type="SAM" id="SignalP"/>
    </source>
</evidence>